<evidence type="ECO:0000256" key="1">
    <source>
        <dbReference type="SAM" id="MobiDB-lite"/>
    </source>
</evidence>
<sequence length="73" mass="8095">MVLEFAKTNCSQNQGKNKCEYKKNAQGTQSSWQRSVQSSSSSSSVGATSNNQKYGAWGPTFKNKQNFVDMHLV</sequence>
<dbReference type="AlphaFoldDB" id="A0A7R8XE11"/>
<feature type="region of interest" description="Disordered" evidence="1">
    <location>
        <begin position="28"/>
        <end position="55"/>
    </location>
</feature>
<reference evidence="2" key="1">
    <citation type="submission" date="2020-11" db="EMBL/GenBank/DDBJ databases">
        <authorList>
            <person name="Tran Van P."/>
        </authorList>
    </citation>
    <scope>NUCLEOTIDE SEQUENCE</scope>
</reference>
<keyword evidence="3" id="KW-1185">Reference proteome</keyword>
<gene>
    <name evidence="2" type="ORF">DSTB1V02_LOCUS7840</name>
</gene>
<dbReference type="EMBL" id="LR901193">
    <property type="protein sequence ID" value="CAD7248017.1"/>
    <property type="molecule type" value="Genomic_DNA"/>
</dbReference>
<evidence type="ECO:0000313" key="3">
    <source>
        <dbReference type="Proteomes" id="UP000677054"/>
    </source>
</evidence>
<feature type="compositionally biased region" description="Low complexity" evidence="1">
    <location>
        <begin position="29"/>
        <end position="44"/>
    </location>
</feature>
<name>A0A7R8XE11_9CRUS</name>
<evidence type="ECO:0000313" key="2">
    <source>
        <dbReference type="EMBL" id="CAD7248017.1"/>
    </source>
</evidence>
<proteinExistence type="predicted"/>
<dbReference type="EMBL" id="CAJPEV010001676">
    <property type="protein sequence ID" value="CAG0893815.1"/>
    <property type="molecule type" value="Genomic_DNA"/>
</dbReference>
<accession>A0A7R8XE11</accession>
<protein>
    <submittedName>
        <fullName evidence="2">Uncharacterized protein</fullName>
    </submittedName>
</protein>
<dbReference type="Proteomes" id="UP000677054">
    <property type="component" value="Unassembled WGS sequence"/>
</dbReference>
<organism evidence="2">
    <name type="scientific">Darwinula stevensoni</name>
    <dbReference type="NCBI Taxonomy" id="69355"/>
    <lineage>
        <taxon>Eukaryota</taxon>
        <taxon>Metazoa</taxon>
        <taxon>Ecdysozoa</taxon>
        <taxon>Arthropoda</taxon>
        <taxon>Crustacea</taxon>
        <taxon>Oligostraca</taxon>
        <taxon>Ostracoda</taxon>
        <taxon>Podocopa</taxon>
        <taxon>Podocopida</taxon>
        <taxon>Darwinulocopina</taxon>
        <taxon>Darwinuloidea</taxon>
        <taxon>Darwinulidae</taxon>
        <taxon>Darwinula</taxon>
    </lineage>
</organism>